<reference evidence="9 10" key="1">
    <citation type="submission" date="2016-10" db="EMBL/GenBank/DDBJ databases">
        <authorList>
            <person name="de Groot N.N."/>
        </authorList>
    </citation>
    <scope>NUCLEOTIDE SEQUENCE [LARGE SCALE GENOMIC DNA]</scope>
    <source>
        <strain evidence="9 10">DSM 19981</strain>
    </source>
</reference>
<protein>
    <submittedName>
        <fullName evidence="9">Carbohydrate ABC transporter membrane protein 2, CUT1 family (TC 3.A.1.1.-)</fullName>
    </submittedName>
</protein>
<organism evidence="9 10">
    <name type="scientific">Falsiroseomonas stagni DSM 19981</name>
    <dbReference type="NCBI Taxonomy" id="1123062"/>
    <lineage>
        <taxon>Bacteria</taxon>
        <taxon>Pseudomonadati</taxon>
        <taxon>Pseudomonadota</taxon>
        <taxon>Alphaproteobacteria</taxon>
        <taxon>Acetobacterales</taxon>
        <taxon>Roseomonadaceae</taxon>
        <taxon>Falsiroseomonas</taxon>
    </lineage>
</organism>
<dbReference type="RefSeq" id="WP_092955226.1">
    <property type="nucleotide sequence ID" value="NZ_FOSQ01000001.1"/>
</dbReference>
<name>A0A1I3XRS6_9PROT</name>
<feature type="domain" description="ABC transmembrane type-1" evidence="8">
    <location>
        <begin position="100"/>
        <end position="291"/>
    </location>
</feature>
<keyword evidence="10" id="KW-1185">Reference proteome</keyword>
<dbReference type="PROSITE" id="PS50928">
    <property type="entry name" value="ABC_TM1"/>
    <property type="match status" value="1"/>
</dbReference>
<feature type="transmembrane region" description="Helical" evidence="7">
    <location>
        <begin position="165"/>
        <end position="191"/>
    </location>
</feature>
<evidence type="ECO:0000256" key="3">
    <source>
        <dbReference type="ARBA" id="ARBA00022475"/>
    </source>
</evidence>
<keyword evidence="4 7" id="KW-0812">Transmembrane</keyword>
<evidence type="ECO:0000313" key="9">
    <source>
        <dbReference type="EMBL" id="SFK22173.1"/>
    </source>
</evidence>
<keyword evidence="6 7" id="KW-0472">Membrane</keyword>
<dbReference type="CDD" id="cd06261">
    <property type="entry name" value="TM_PBP2"/>
    <property type="match status" value="1"/>
</dbReference>
<feature type="transmembrane region" description="Helical" evidence="7">
    <location>
        <begin position="212"/>
        <end position="234"/>
    </location>
</feature>
<evidence type="ECO:0000256" key="2">
    <source>
        <dbReference type="ARBA" id="ARBA00022448"/>
    </source>
</evidence>
<accession>A0A1I3XRS6</accession>
<dbReference type="InterPro" id="IPR035906">
    <property type="entry name" value="MetI-like_sf"/>
</dbReference>
<proteinExistence type="inferred from homology"/>
<dbReference type="EMBL" id="FOSQ01000001">
    <property type="protein sequence ID" value="SFK22173.1"/>
    <property type="molecule type" value="Genomic_DNA"/>
</dbReference>
<dbReference type="STRING" id="1123062.SAMN02745775_101588"/>
<feature type="transmembrane region" description="Helical" evidence="7">
    <location>
        <begin position="240"/>
        <end position="263"/>
    </location>
</feature>
<dbReference type="PANTHER" id="PTHR32243">
    <property type="entry name" value="MALTOSE TRANSPORT SYSTEM PERMEASE-RELATED"/>
    <property type="match status" value="1"/>
</dbReference>
<feature type="transmembrane region" description="Helical" evidence="7">
    <location>
        <begin position="135"/>
        <end position="159"/>
    </location>
</feature>
<keyword evidence="5 7" id="KW-1133">Transmembrane helix</keyword>
<dbReference type="GO" id="GO:0005886">
    <property type="term" value="C:plasma membrane"/>
    <property type="evidence" value="ECO:0007669"/>
    <property type="project" value="UniProtKB-SubCell"/>
</dbReference>
<dbReference type="GO" id="GO:0055085">
    <property type="term" value="P:transmembrane transport"/>
    <property type="evidence" value="ECO:0007669"/>
    <property type="project" value="InterPro"/>
</dbReference>
<dbReference type="OrthoDB" id="9790107at2"/>
<dbReference type="Gene3D" id="1.10.3720.10">
    <property type="entry name" value="MetI-like"/>
    <property type="match status" value="1"/>
</dbReference>
<sequence>MAGRPLAPRIGRAVLLAFFSALFVLYVAGPVAWLVSSSLQTEAQITAIPPNWLPPEVNFGNFDAILNAAERQVTYETRRQGDPATGGFLPSGAANLIPSLWNSLTVGLWVAALNLLLSVTAAYAIAVIDFRGRRATLYTVLATRVVPDIALIVPLFLVIRNLGLINTLGALVVTYLAITVPFTIFILISYFEGIPRDLYRAARIDGCGHWGALRHVYLPLSLPALVASLTFAFLTSWNEFVFALVLTQNVAAQTLPIVISGFVMDFTTSFSFVNAAGVIAIIPPVLMAVLFQRYIVSGLTAGAVKG</sequence>
<evidence type="ECO:0000256" key="7">
    <source>
        <dbReference type="RuleBase" id="RU363032"/>
    </source>
</evidence>
<dbReference type="SUPFAM" id="SSF161098">
    <property type="entry name" value="MetI-like"/>
    <property type="match status" value="1"/>
</dbReference>
<feature type="transmembrane region" description="Helical" evidence="7">
    <location>
        <begin position="106"/>
        <end position="128"/>
    </location>
</feature>
<dbReference type="InterPro" id="IPR000515">
    <property type="entry name" value="MetI-like"/>
</dbReference>
<evidence type="ECO:0000256" key="5">
    <source>
        <dbReference type="ARBA" id="ARBA00022989"/>
    </source>
</evidence>
<dbReference type="Pfam" id="PF00528">
    <property type="entry name" value="BPD_transp_1"/>
    <property type="match status" value="1"/>
</dbReference>
<keyword evidence="2 7" id="KW-0813">Transport</keyword>
<dbReference type="Proteomes" id="UP000199473">
    <property type="component" value="Unassembled WGS sequence"/>
</dbReference>
<comment type="subcellular location">
    <subcellularLocation>
        <location evidence="1 7">Cell membrane</location>
        <topology evidence="1 7">Multi-pass membrane protein</topology>
    </subcellularLocation>
</comment>
<comment type="similarity">
    <text evidence="7">Belongs to the binding-protein-dependent transport system permease family.</text>
</comment>
<keyword evidence="3" id="KW-1003">Cell membrane</keyword>
<dbReference type="InterPro" id="IPR050901">
    <property type="entry name" value="BP-dep_ABC_trans_perm"/>
</dbReference>
<feature type="transmembrane region" description="Helical" evidence="7">
    <location>
        <begin position="270"/>
        <end position="291"/>
    </location>
</feature>
<dbReference type="PANTHER" id="PTHR32243:SF18">
    <property type="entry name" value="INNER MEMBRANE ABC TRANSPORTER PERMEASE PROTEIN YCJP"/>
    <property type="match status" value="1"/>
</dbReference>
<evidence type="ECO:0000256" key="1">
    <source>
        <dbReference type="ARBA" id="ARBA00004651"/>
    </source>
</evidence>
<evidence type="ECO:0000259" key="8">
    <source>
        <dbReference type="PROSITE" id="PS50928"/>
    </source>
</evidence>
<evidence type="ECO:0000256" key="6">
    <source>
        <dbReference type="ARBA" id="ARBA00023136"/>
    </source>
</evidence>
<dbReference type="AlphaFoldDB" id="A0A1I3XRS6"/>
<gene>
    <name evidence="9" type="ORF">SAMN02745775_101588</name>
</gene>
<evidence type="ECO:0000256" key="4">
    <source>
        <dbReference type="ARBA" id="ARBA00022692"/>
    </source>
</evidence>
<evidence type="ECO:0000313" key="10">
    <source>
        <dbReference type="Proteomes" id="UP000199473"/>
    </source>
</evidence>